<dbReference type="Proteomes" id="UP001189429">
    <property type="component" value="Unassembled WGS sequence"/>
</dbReference>
<keyword evidence="3" id="KW-1185">Reference proteome</keyword>
<protein>
    <submittedName>
        <fullName evidence="2">Uncharacterized protein</fullName>
    </submittedName>
</protein>
<comment type="caution">
    <text evidence="2">The sequence shown here is derived from an EMBL/GenBank/DDBJ whole genome shotgun (WGS) entry which is preliminary data.</text>
</comment>
<reference evidence="2" key="1">
    <citation type="submission" date="2023-10" db="EMBL/GenBank/DDBJ databases">
        <authorList>
            <person name="Chen Y."/>
            <person name="Shah S."/>
            <person name="Dougan E. K."/>
            <person name="Thang M."/>
            <person name="Chan C."/>
        </authorList>
    </citation>
    <scope>NUCLEOTIDE SEQUENCE [LARGE SCALE GENOMIC DNA]</scope>
</reference>
<feature type="region of interest" description="Disordered" evidence="1">
    <location>
        <begin position="524"/>
        <end position="544"/>
    </location>
</feature>
<dbReference type="EMBL" id="CAUYUJ010021893">
    <property type="protein sequence ID" value="CAK0907612.1"/>
    <property type="molecule type" value="Genomic_DNA"/>
</dbReference>
<evidence type="ECO:0000313" key="2">
    <source>
        <dbReference type="EMBL" id="CAK0907612.1"/>
    </source>
</evidence>
<gene>
    <name evidence="2" type="ORF">PCOR1329_LOCUS82582</name>
</gene>
<accession>A0ABN9Y4Y8</accession>
<evidence type="ECO:0000313" key="3">
    <source>
        <dbReference type="Proteomes" id="UP001189429"/>
    </source>
</evidence>
<organism evidence="2 3">
    <name type="scientific">Prorocentrum cordatum</name>
    <dbReference type="NCBI Taxonomy" id="2364126"/>
    <lineage>
        <taxon>Eukaryota</taxon>
        <taxon>Sar</taxon>
        <taxon>Alveolata</taxon>
        <taxon>Dinophyceae</taxon>
        <taxon>Prorocentrales</taxon>
        <taxon>Prorocentraceae</taxon>
        <taxon>Prorocentrum</taxon>
    </lineage>
</organism>
<name>A0ABN9Y4Y8_9DINO</name>
<feature type="region of interest" description="Disordered" evidence="1">
    <location>
        <begin position="185"/>
        <end position="214"/>
    </location>
</feature>
<evidence type="ECO:0000256" key="1">
    <source>
        <dbReference type="SAM" id="MobiDB-lite"/>
    </source>
</evidence>
<feature type="region of interest" description="Disordered" evidence="1">
    <location>
        <begin position="350"/>
        <end position="372"/>
    </location>
</feature>
<sequence length="544" mass="60270">MSGQLEAIQTAFHEAGRSWSLHGIPWRWRRCMFLARCVNAAGANLEVFVVSEWHFRRLDSALVRYARVRMQGKTSDDSGEHVKHLSNEQVLRHWKLVPTSIECIVIRTKWLQAWIRHPLNHVQEVTVVFGRLVNEGFDTLDHVPGKVSKQAHPWALGIVKYMSFSHMPATTAMPAWMGKKILDPSQEPAHKKANSQKDQPSAGAAGSGGDGNRQNLDNLIETVAKLELSNSADLRVLMGGAAGHSKFLRVERAKKIEGEQELVKVQFMVEGSSDAAAFKKLFEESTGKEGVKKMLAVGILSSTEANFEANLDRRVGAAKGEEGNRAKAHENFDFSLESREFKDWQAIKDAGTEQPPSAASSSGRKRQLDKTPCVETQTQEMLPLLQPPPPLLPQIFDLLNLPLRARCTRGHGPLGFYGSRTGAETPGPGSYDPFPFTNPDTHRTSRPTHFPDRAPGFVNVVGRHPLDVRRPEPFSLSRRQLEQPLLRYSSATFWHFAADGQRKTPGTLGYATDVEGASRRNLSGARSRSQPLVGVGMSMQGASR</sequence>
<proteinExistence type="predicted"/>